<dbReference type="STRING" id="520764.AN618_13030"/>
<keyword evidence="1" id="KW-1133">Transmembrane helix</keyword>
<feature type="transmembrane region" description="Helical" evidence="1">
    <location>
        <begin position="107"/>
        <end position="124"/>
    </location>
</feature>
<dbReference type="AlphaFoldDB" id="A0A140L9P9"/>
<keyword evidence="4" id="KW-1185">Reference proteome</keyword>
<proteinExistence type="predicted"/>
<accession>A0A140L9P9</accession>
<dbReference type="InterPro" id="IPR043993">
    <property type="entry name" value="T4SS_pilin"/>
</dbReference>
<feature type="signal peptide" evidence="2">
    <location>
        <begin position="1"/>
        <end position="36"/>
    </location>
</feature>
<sequence>MMGRALKRKLVRLFVLSLTILAVMVTITAMAVPVFAAGEDSINPNASSGDPGVNSKDVQGVINFLVTILKYFTAIGGVIVVGALMYNGYKLAFSVDPRGKAEAMDGLKYAIIGGIIAFGAYRLAGVLKGLADKL</sequence>
<dbReference type="Pfam" id="PF18895">
    <property type="entry name" value="T4SS_pilin"/>
    <property type="match status" value="1"/>
</dbReference>
<keyword evidence="1" id="KW-0812">Transmembrane</keyword>
<gene>
    <name evidence="3" type="ORF">AN618_13030</name>
</gene>
<evidence type="ECO:0000256" key="1">
    <source>
        <dbReference type="SAM" id="Phobius"/>
    </source>
</evidence>
<evidence type="ECO:0008006" key="5">
    <source>
        <dbReference type="Google" id="ProtNLM"/>
    </source>
</evidence>
<keyword evidence="2" id="KW-0732">Signal</keyword>
<name>A0A140L9P9_9FIRM</name>
<dbReference type="Proteomes" id="UP000070427">
    <property type="component" value="Unassembled WGS sequence"/>
</dbReference>
<evidence type="ECO:0000313" key="3">
    <source>
        <dbReference type="EMBL" id="KXG77274.1"/>
    </source>
</evidence>
<feature type="transmembrane region" description="Helical" evidence="1">
    <location>
        <begin position="60"/>
        <end position="86"/>
    </location>
</feature>
<dbReference type="EMBL" id="LOED01000013">
    <property type="protein sequence ID" value="KXG77274.1"/>
    <property type="molecule type" value="Genomic_DNA"/>
</dbReference>
<dbReference type="InParanoid" id="A0A140L9P9"/>
<reference evidence="3 4" key="1">
    <citation type="submission" date="2015-12" db="EMBL/GenBank/DDBJ databases">
        <title>Draft genome sequnece of Fervidicola ferrireducens strain Y170.</title>
        <authorList>
            <person name="Patel B.K."/>
        </authorList>
    </citation>
    <scope>NUCLEOTIDE SEQUENCE [LARGE SCALE GENOMIC DNA]</scope>
    <source>
        <strain evidence="3 4">Y170</strain>
    </source>
</reference>
<keyword evidence="1" id="KW-0472">Membrane</keyword>
<evidence type="ECO:0000313" key="4">
    <source>
        <dbReference type="Proteomes" id="UP000070427"/>
    </source>
</evidence>
<comment type="caution">
    <text evidence="3">The sequence shown here is derived from an EMBL/GenBank/DDBJ whole genome shotgun (WGS) entry which is preliminary data.</text>
</comment>
<organism evidence="3 4">
    <name type="scientific">Fervidicola ferrireducens</name>
    <dbReference type="NCBI Taxonomy" id="520764"/>
    <lineage>
        <taxon>Bacteria</taxon>
        <taxon>Bacillati</taxon>
        <taxon>Bacillota</taxon>
        <taxon>Clostridia</taxon>
        <taxon>Thermosediminibacterales</taxon>
        <taxon>Thermosediminibacteraceae</taxon>
        <taxon>Fervidicola</taxon>
    </lineage>
</organism>
<feature type="chain" id="PRO_5038773711" description="TrbC/VIRB2 family protein" evidence="2">
    <location>
        <begin position="37"/>
        <end position="134"/>
    </location>
</feature>
<evidence type="ECO:0000256" key="2">
    <source>
        <dbReference type="SAM" id="SignalP"/>
    </source>
</evidence>
<protein>
    <recommendedName>
        <fullName evidence="5">TrbC/VIRB2 family protein</fullName>
    </recommendedName>
</protein>